<dbReference type="GO" id="GO:0015035">
    <property type="term" value="F:protein-disulfide reductase activity"/>
    <property type="evidence" value="ECO:0007669"/>
    <property type="project" value="TreeGrafter"/>
</dbReference>
<keyword evidence="4" id="KW-0676">Redox-active center</keyword>
<dbReference type="PANTHER" id="PTHR45663">
    <property type="entry name" value="GEO12009P1"/>
    <property type="match status" value="1"/>
</dbReference>
<keyword evidence="5" id="KW-1133">Transmembrane helix</keyword>
<dbReference type="InterPro" id="IPR036249">
    <property type="entry name" value="Thioredoxin-like_sf"/>
</dbReference>
<keyword evidence="3" id="KW-1015">Disulfide bond</keyword>
<dbReference type="EMBL" id="CP076133">
    <property type="protein sequence ID" value="QWG04244.1"/>
    <property type="molecule type" value="Genomic_DNA"/>
</dbReference>
<organism evidence="7 8">
    <name type="scientific">Flammeovirga yaeyamensis</name>
    <dbReference type="NCBI Taxonomy" id="367791"/>
    <lineage>
        <taxon>Bacteria</taxon>
        <taxon>Pseudomonadati</taxon>
        <taxon>Bacteroidota</taxon>
        <taxon>Cytophagia</taxon>
        <taxon>Cytophagales</taxon>
        <taxon>Flammeovirgaceae</taxon>
        <taxon>Flammeovirga</taxon>
    </lineage>
</organism>
<evidence type="ECO:0000313" key="8">
    <source>
        <dbReference type="Proteomes" id="UP000678679"/>
    </source>
</evidence>
<keyword evidence="5" id="KW-0472">Membrane</keyword>
<dbReference type="CDD" id="cd02947">
    <property type="entry name" value="TRX_family"/>
    <property type="match status" value="1"/>
</dbReference>
<dbReference type="Proteomes" id="UP000678679">
    <property type="component" value="Chromosome 2"/>
</dbReference>
<keyword evidence="1" id="KW-0813">Transport</keyword>
<accession>A0AAX1N9N5</accession>
<keyword evidence="5" id="KW-0812">Transmembrane</keyword>
<evidence type="ECO:0000256" key="2">
    <source>
        <dbReference type="ARBA" id="ARBA00022982"/>
    </source>
</evidence>
<dbReference type="GO" id="GO:0005737">
    <property type="term" value="C:cytoplasm"/>
    <property type="evidence" value="ECO:0007669"/>
    <property type="project" value="TreeGrafter"/>
</dbReference>
<evidence type="ECO:0000256" key="3">
    <source>
        <dbReference type="ARBA" id="ARBA00023157"/>
    </source>
</evidence>
<dbReference type="PROSITE" id="PS00194">
    <property type="entry name" value="THIOREDOXIN_1"/>
    <property type="match status" value="1"/>
</dbReference>
<evidence type="ECO:0000256" key="4">
    <source>
        <dbReference type="ARBA" id="ARBA00023284"/>
    </source>
</evidence>
<evidence type="ECO:0000256" key="5">
    <source>
        <dbReference type="SAM" id="Phobius"/>
    </source>
</evidence>
<proteinExistence type="predicted"/>
<dbReference type="KEGG" id="fya:KMW28_25460"/>
<name>A0AAX1N9N5_9BACT</name>
<dbReference type="Pfam" id="PF00085">
    <property type="entry name" value="Thioredoxin"/>
    <property type="match status" value="1"/>
</dbReference>
<gene>
    <name evidence="7" type="ORF">KMW28_25460</name>
</gene>
<dbReference type="SUPFAM" id="SSF52833">
    <property type="entry name" value="Thioredoxin-like"/>
    <property type="match status" value="1"/>
</dbReference>
<dbReference type="AlphaFoldDB" id="A0AAX1N9N5"/>
<reference evidence="7 8" key="1">
    <citation type="submission" date="2021-05" db="EMBL/GenBank/DDBJ databases">
        <title>Comparative genomic studies on the polysaccharide-degrading batcterial strains of the Flammeovirga genus.</title>
        <authorList>
            <person name="Zewei F."/>
            <person name="Zheng Z."/>
            <person name="Yu L."/>
            <person name="Ruyue G."/>
            <person name="Yanhong M."/>
            <person name="Yuanyuan C."/>
            <person name="Jingyan G."/>
            <person name="Wenjun H."/>
        </authorList>
    </citation>
    <scope>NUCLEOTIDE SEQUENCE [LARGE SCALE GENOMIC DNA]</scope>
    <source>
        <strain evidence="7 8">NBRC:100898</strain>
    </source>
</reference>
<evidence type="ECO:0000259" key="6">
    <source>
        <dbReference type="PROSITE" id="PS51352"/>
    </source>
</evidence>
<protein>
    <submittedName>
        <fullName evidence="7">Thioredoxin family protein</fullName>
    </submittedName>
</protein>
<feature type="transmembrane region" description="Helical" evidence="5">
    <location>
        <begin position="27"/>
        <end position="50"/>
    </location>
</feature>
<evidence type="ECO:0000256" key="1">
    <source>
        <dbReference type="ARBA" id="ARBA00022448"/>
    </source>
</evidence>
<sequence>MNFFEQLIDYQNKAEQNFENEKNLSNFFHFILALIIFMGSTLYAGLTMPFRLLYNMLFKKAVTDKLIKIDKQNIDQVLSDHPTVILDFWAEWCGPCVMMDSTIQEFSDESEGILVGKVNADFNGDIVKKYNIRGLPQFVLIQNGSEVKRHAGPMTKSDLEKFTFL</sequence>
<dbReference type="Gene3D" id="3.40.30.10">
    <property type="entry name" value="Glutaredoxin"/>
    <property type="match status" value="1"/>
</dbReference>
<evidence type="ECO:0000313" key="7">
    <source>
        <dbReference type="EMBL" id="QWG04244.1"/>
    </source>
</evidence>
<dbReference type="InterPro" id="IPR017937">
    <property type="entry name" value="Thioredoxin_CS"/>
</dbReference>
<keyword evidence="2" id="KW-0249">Electron transport</keyword>
<dbReference type="PROSITE" id="PS51352">
    <property type="entry name" value="THIOREDOXIN_2"/>
    <property type="match status" value="1"/>
</dbReference>
<dbReference type="InterPro" id="IPR013766">
    <property type="entry name" value="Thioredoxin_domain"/>
</dbReference>
<dbReference type="RefSeq" id="WP_169663732.1">
    <property type="nucleotide sequence ID" value="NZ_CP076133.1"/>
</dbReference>
<keyword evidence="8" id="KW-1185">Reference proteome</keyword>
<dbReference type="PANTHER" id="PTHR45663:SF11">
    <property type="entry name" value="GEO12009P1"/>
    <property type="match status" value="1"/>
</dbReference>
<feature type="domain" description="Thioredoxin" evidence="6">
    <location>
        <begin position="42"/>
        <end position="165"/>
    </location>
</feature>